<keyword evidence="1" id="KW-1133">Transmembrane helix</keyword>
<dbReference type="STRING" id="309807.SRU_1240"/>
<feature type="transmembrane region" description="Helical" evidence="1">
    <location>
        <begin position="56"/>
        <end position="74"/>
    </location>
</feature>
<dbReference type="eggNOG" id="COG0697">
    <property type="taxonomic scope" value="Bacteria"/>
</dbReference>
<evidence type="ECO:0000256" key="1">
    <source>
        <dbReference type="SAM" id="Phobius"/>
    </source>
</evidence>
<keyword evidence="1" id="KW-0472">Membrane</keyword>
<keyword evidence="1" id="KW-0812">Transmembrane</keyword>
<keyword evidence="3" id="KW-1185">Reference proteome</keyword>
<feature type="transmembrane region" description="Helical" evidence="1">
    <location>
        <begin position="86"/>
        <end position="104"/>
    </location>
</feature>
<organism evidence="2 3">
    <name type="scientific">Salinibacter ruber (strain DSM 13855 / M31)</name>
    <dbReference type="NCBI Taxonomy" id="309807"/>
    <lineage>
        <taxon>Bacteria</taxon>
        <taxon>Pseudomonadati</taxon>
        <taxon>Rhodothermota</taxon>
        <taxon>Rhodothermia</taxon>
        <taxon>Rhodothermales</taxon>
        <taxon>Salinibacteraceae</taxon>
        <taxon>Salinibacter</taxon>
    </lineage>
</organism>
<protein>
    <submittedName>
        <fullName evidence="2">Uncharacterized protein</fullName>
    </submittedName>
</protein>
<dbReference type="KEGG" id="sru:SRU_1240"/>
<dbReference type="HOGENOM" id="CLU_2095144_0_0_10"/>
<dbReference type="Proteomes" id="UP000008674">
    <property type="component" value="Chromosome"/>
</dbReference>
<gene>
    <name evidence="2" type="ordered locus">SRU_1240</name>
</gene>
<evidence type="ECO:0000313" key="2">
    <source>
        <dbReference type="EMBL" id="ABC45073.1"/>
    </source>
</evidence>
<proteinExistence type="predicted"/>
<sequence length="116" mass="12666">MNPANGEVTSYWFPGTTSGILTRNGSMIHLLSITASVLHPDDPSLSERESVQVQQYRLSSLLAAVLLPVFGTLYSWADPQAVDPAWIRLALSGLLLGLFVGSYLSDRVCRNYVPLT</sequence>
<reference evidence="2 3" key="1">
    <citation type="journal article" date="2005" name="Proc. Natl. Acad. Sci. U.S.A.">
        <title>The genome of Salinibacter ruber: convergence and gene exchange among hyperhalophilic bacteria and archaea.</title>
        <authorList>
            <person name="Mongodin E.F."/>
            <person name="Nelson K.E."/>
            <person name="Daugherty S."/>
            <person name="Deboy R.T."/>
            <person name="Wister J."/>
            <person name="Khouri H."/>
            <person name="Weidman J."/>
            <person name="Walsh D.A."/>
            <person name="Papke R.T."/>
            <person name="Sanchez Perez G."/>
            <person name="Sharma A.K."/>
            <person name="Nesbo C.L."/>
            <person name="MacLeod D."/>
            <person name="Bapteste E."/>
            <person name="Doolittle W.F."/>
            <person name="Charlebois R.L."/>
            <person name="Legault B."/>
            <person name="Rodriguez-Valera F."/>
        </authorList>
    </citation>
    <scope>NUCLEOTIDE SEQUENCE [LARGE SCALE GENOMIC DNA]</scope>
    <source>
        <strain evidence="3">DSM 13855 / CECT 5946 / M31</strain>
    </source>
</reference>
<accession>Q2S367</accession>
<dbReference type="EnsemblBacteria" id="ABC45073">
    <property type="protein sequence ID" value="ABC45073"/>
    <property type="gene ID" value="SRU_1240"/>
</dbReference>
<evidence type="ECO:0000313" key="3">
    <source>
        <dbReference type="Proteomes" id="UP000008674"/>
    </source>
</evidence>
<dbReference type="AlphaFoldDB" id="Q2S367"/>
<dbReference type="DNASU" id="3852239"/>
<dbReference type="EMBL" id="CP000159">
    <property type="protein sequence ID" value="ABC45073.1"/>
    <property type="molecule type" value="Genomic_DNA"/>
</dbReference>
<name>Q2S367_SALRD</name>